<dbReference type="OrthoDB" id="9807212at2"/>
<dbReference type="GO" id="GO:0005737">
    <property type="term" value="C:cytoplasm"/>
    <property type="evidence" value="ECO:0007669"/>
    <property type="project" value="TreeGrafter"/>
</dbReference>
<dbReference type="GO" id="GO:0004029">
    <property type="term" value="F:aldehyde dehydrogenase (NAD+) activity"/>
    <property type="evidence" value="ECO:0007669"/>
    <property type="project" value="TreeGrafter"/>
</dbReference>
<dbReference type="InterPro" id="IPR051783">
    <property type="entry name" value="NAD(P)-dependent_oxidoreduct"/>
</dbReference>
<dbReference type="Gene3D" id="3.40.50.720">
    <property type="entry name" value="NAD(P)-binding Rossmann-like Domain"/>
    <property type="match status" value="1"/>
</dbReference>
<dbReference type="Pfam" id="PF01370">
    <property type="entry name" value="Epimerase"/>
    <property type="match status" value="1"/>
</dbReference>
<dbReference type="NCBIfam" id="TIGR03466">
    <property type="entry name" value="HpnA"/>
    <property type="match status" value="1"/>
</dbReference>
<dbReference type="eggNOG" id="COG0451">
    <property type="taxonomic scope" value="Bacteria"/>
</dbReference>
<dbReference type="Proteomes" id="UP000829401">
    <property type="component" value="Chromosome"/>
</dbReference>
<dbReference type="InterPro" id="IPR017829">
    <property type="entry name" value="Hopanoid-assoc_sugar_epimerase"/>
</dbReference>
<dbReference type="PANTHER" id="PTHR48079">
    <property type="entry name" value="PROTEIN YEEZ"/>
    <property type="match status" value="1"/>
</dbReference>
<dbReference type="EMBL" id="CP080467">
    <property type="protein sequence ID" value="UNO48674.1"/>
    <property type="molecule type" value="Genomic_DNA"/>
</dbReference>
<dbReference type="STRING" id="1356854.N007_04620"/>
<reference evidence="2" key="1">
    <citation type="journal article" date="2022" name="G3 (Bethesda)">
        <title>Unveiling the complete genome sequence of Alicyclobacillus acidoterrestris DSM 3922T, a taint-producing strain.</title>
        <authorList>
            <person name="Leonardo I.C."/>
            <person name="Barreto Crespo M.T."/>
            <person name="Gaspar F.B."/>
        </authorList>
    </citation>
    <scope>NUCLEOTIDE SEQUENCE [LARGE SCALE GENOMIC DNA]</scope>
    <source>
        <strain evidence="2">DSM 3922</strain>
    </source>
</reference>
<accession>A0A9E6ZN65</accession>
<accession>T0D9K1</accession>
<evidence type="ECO:0000313" key="1">
    <source>
        <dbReference type="EMBL" id="UNO48674.1"/>
    </source>
</evidence>
<dbReference type="SUPFAM" id="SSF51735">
    <property type="entry name" value="NAD(P)-binding Rossmann-fold domains"/>
    <property type="match status" value="1"/>
</dbReference>
<proteinExistence type="predicted"/>
<dbReference type="RefSeq" id="WP_021295963.1">
    <property type="nucleotide sequence ID" value="NZ_AURB01000113.1"/>
</dbReference>
<dbReference type="KEGG" id="aaco:K1I37_18760"/>
<keyword evidence="2" id="KW-1185">Reference proteome</keyword>
<evidence type="ECO:0000313" key="2">
    <source>
        <dbReference type="Proteomes" id="UP000829401"/>
    </source>
</evidence>
<gene>
    <name evidence="1" type="ORF">K1I37_18760</name>
</gene>
<sequence>MRALVTGATGFVGYHVAVALRSSGHSVRALVRSPEQHADRLGAQGIEVAVGDLATGQGLEEAVAGCDAVFHVAAHYSLDRRDTAIMHAVNVEGTKRVLDAVRKAGGPRLVYTSSTAAVGLRDDGKPADESRFVNPDKVHSVYKKTKVLAESLVLDAARGGMDIVIVNPSTPVGPWDVKPTPTGRIVLDTMLGKMPGYVETGLNLVAVEDVAAGHLLAYEKGARGERYILGNQNMHFGDLVATVARLSGRKPPSLKIPFWFAYLVAGIDEYMLSPLLAKSPRAPVAGVKLAKVPMYFTAEKAVRELGLPQTPVEDALMRAIEWFRAEGAKRQQHTLASRKESSEKGV</sequence>
<dbReference type="InterPro" id="IPR001509">
    <property type="entry name" value="Epimerase_deHydtase"/>
</dbReference>
<protein>
    <submittedName>
        <fullName evidence="1">NAD-dependent epimerase/dehydratase family protein</fullName>
    </submittedName>
</protein>
<dbReference type="CDD" id="cd05228">
    <property type="entry name" value="AR_FR_like_1_SDR_e"/>
    <property type="match status" value="1"/>
</dbReference>
<dbReference type="InterPro" id="IPR036291">
    <property type="entry name" value="NAD(P)-bd_dom_sf"/>
</dbReference>
<name>T0D9K1_ALIAG</name>
<dbReference type="AlphaFoldDB" id="T0D9K1"/>
<organism evidence="1 2">
    <name type="scientific">Alicyclobacillus acidoterrestris (strain ATCC 49025 / DSM 3922 / CIP 106132 / NCIMB 13137 / GD3B)</name>
    <dbReference type="NCBI Taxonomy" id="1356854"/>
    <lineage>
        <taxon>Bacteria</taxon>
        <taxon>Bacillati</taxon>
        <taxon>Bacillota</taxon>
        <taxon>Bacilli</taxon>
        <taxon>Bacillales</taxon>
        <taxon>Alicyclobacillaceae</taxon>
        <taxon>Alicyclobacillus</taxon>
    </lineage>
</organism>
<dbReference type="PANTHER" id="PTHR48079:SF6">
    <property type="entry name" value="NAD(P)-BINDING DOMAIN-CONTAINING PROTEIN-RELATED"/>
    <property type="match status" value="1"/>
</dbReference>